<comment type="caution">
    <text evidence="1">The sequence shown here is derived from an EMBL/GenBank/DDBJ whole genome shotgun (WGS) entry which is preliminary data.</text>
</comment>
<proteinExistence type="predicted"/>
<protein>
    <submittedName>
        <fullName evidence="1">Uncharacterized protein</fullName>
    </submittedName>
</protein>
<evidence type="ECO:0000313" key="1">
    <source>
        <dbReference type="EMBL" id="KAL2073248.1"/>
    </source>
</evidence>
<accession>A0ABR4CTD5</accession>
<name>A0ABR4CTD5_9HELO</name>
<evidence type="ECO:0000313" key="2">
    <source>
        <dbReference type="Proteomes" id="UP001595075"/>
    </source>
</evidence>
<dbReference type="EMBL" id="JAZHXI010000003">
    <property type="protein sequence ID" value="KAL2073248.1"/>
    <property type="molecule type" value="Genomic_DNA"/>
</dbReference>
<gene>
    <name evidence="1" type="ORF">VTL71DRAFT_10572</name>
</gene>
<organism evidence="1 2">
    <name type="scientific">Oculimacula yallundae</name>
    <dbReference type="NCBI Taxonomy" id="86028"/>
    <lineage>
        <taxon>Eukaryota</taxon>
        <taxon>Fungi</taxon>
        <taxon>Dikarya</taxon>
        <taxon>Ascomycota</taxon>
        <taxon>Pezizomycotina</taxon>
        <taxon>Leotiomycetes</taxon>
        <taxon>Helotiales</taxon>
        <taxon>Ploettnerulaceae</taxon>
        <taxon>Oculimacula</taxon>
    </lineage>
</organism>
<keyword evidence="2" id="KW-1185">Reference proteome</keyword>
<reference evidence="1 2" key="1">
    <citation type="journal article" date="2024" name="Commun. Biol.">
        <title>Comparative genomic analysis of thermophilic fungi reveals convergent evolutionary adaptations and gene losses.</title>
        <authorList>
            <person name="Steindorff A.S."/>
            <person name="Aguilar-Pontes M.V."/>
            <person name="Robinson A.J."/>
            <person name="Andreopoulos B."/>
            <person name="LaButti K."/>
            <person name="Kuo A."/>
            <person name="Mondo S."/>
            <person name="Riley R."/>
            <person name="Otillar R."/>
            <person name="Haridas S."/>
            <person name="Lipzen A."/>
            <person name="Grimwood J."/>
            <person name="Schmutz J."/>
            <person name="Clum A."/>
            <person name="Reid I.D."/>
            <person name="Moisan M.C."/>
            <person name="Butler G."/>
            <person name="Nguyen T.T.M."/>
            <person name="Dewar K."/>
            <person name="Conant G."/>
            <person name="Drula E."/>
            <person name="Henrissat B."/>
            <person name="Hansel C."/>
            <person name="Singer S."/>
            <person name="Hutchinson M.I."/>
            <person name="de Vries R.P."/>
            <person name="Natvig D.O."/>
            <person name="Powell A.J."/>
            <person name="Tsang A."/>
            <person name="Grigoriev I.V."/>
        </authorList>
    </citation>
    <scope>NUCLEOTIDE SEQUENCE [LARGE SCALE GENOMIC DNA]</scope>
    <source>
        <strain evidence="1 2">CBS 494.80</strain>
    </source>
</reference>
<dbReference type="Proteomes" id="UP001595075">
    <property type="component" value="Unassembled WGS sequence"/>
</dbReference>
<sequence>MGRGASASASASTFTSWWVGKDELMGSQRNGLDWTGLEVQGGLRGGERGAATEPGVITKRKIDGQSFHLKCWKGSDVTKSHFRLGLTRSDFVAVLYSPLDAHFHPMGAASSPECFSGHSCDHRRLFTDDTERRYRHSLLFEDSSTLEAVEMFHDFGILVSRGATIGYFLSDIDRAISILPHASRAGYTCFLMPKCSAPKYRIRETGYFLMSFLLLPQMMNKNVLYIRISHFLIPRTPAPKTAQIQTRDINF</sequence>